<reference evidence="1 2" key="1">
    <citation type="submission" date="2020-08" db="EMBL/GenBank/DDBJ databases">
        <title>Genomic Encyclopedia of Type Strains, Phase IV (KMG-IV): sequencing the most valuable type-strain genomes for metagenomic binning, comparative biology and taxonomic classification.</title>
        <authorList>
            <person name="Goeker M."/>
        </authorList>
    </citation>
    <scope>NUCLEOTIDE SEQUENCE [LARGE SCALE GENOMIC DNA]</scope>
    <source>
        <strain evidence="1 2">DSM 101791</strain>
    </source>
</reference>
<sequence length="84" mass="9086">MHTAGGVRIFTRCALDTLLAAWILNGNIDIATTPPGEAQPLHLTVRDGHLQAPPDAVLAVPTQPDVQKAEGIHRSFLPYAPVWR</sequence>
<evidence type="ECO:0000313" key="2">
    <source>
        <dbReference type="Proteomes" id="UP000525389"/>
    </source>
</evidence>
<proteinExistence type="predicted"/>
<dbReference type="AlphaFoldDB" id="A0A7W8LQ21"/>
<accession>A0A7W8LQ21</accession>
<dbReference type="InterPro" id="IPR004927">
    <property type="entry name" value="MerB"/>
</dbReference>
<dbReference type="InterPro" id="IPR053717">
    <property type="entry name" value="MerB_lyase_sf"/>
</dbReference>
<evidence type="ECO:0000313" key="1">
    <source>
        <dbReference type="EMBL" id="MBB5234289.1"/>
    </source>
</evidence>
<dbReference type="EMBL" id="JACHFN010000005">
    <property type="protein sequence ID" value="MBB5234289.1"/>
    <property type="molecule type" value="Genomic_DNA"/>
</dbReference>
<gene>
    <name evidence="1" type="ORF">HNQ09_001727</name>
</gene>
<comment type="caution">
    <text evidence="1">The sequence shown here is derived from an EMBL/GenBank/DDBJ whole genome shotgun (WGS) entry which is preliminary data.</text>
</comment>
<dbReference type="GO" id="GO:0018836">
    <property type="term" value="F:alkylmercury lyase activity"/>
    <property type="evidence" value="ECO:0007669"/>
    <property type="project" value="InterPro"/>
</dbReference>
<dbReference type="SUPFAM" id="SSF160387">
    <property type="entry name" value="NosL/MerB-like"/>
    <property type="match status" value="1"/>
</dbReference>
<dbReference type="Gene3D" id="3.30.450.410">
    <property type="match status" value="1"/>
</dbReference>
<dbReference type="Proteomes" id="UP000525389">
    <property type="component" value="Unassembled WGS sequence"/>
</dbReference>
<dbReference type="Pfam" id="PF03243">
    <property type="entry name" value="MerB"/>
    <property type="match status" value="1"/>
</dbReference>
<name>A0A7W8LQ21_9DEIO</name>
<protein>
    <submittedName>
        <fullName evidence="1">Uncharacterized protein</fullName>
    </submittedName>
</protein>
<organism evidence="1 2">
    <name type="scientific">Deinococcus budaensis</name>
    <dbReference type="NCBI Taxonomy" id="1665626"/>
    <lineage>
        <taxon>Bacteria</taxon>
        <taxon>Thermotogati</taxon>
        <taxon>Deinococcota</taxon>
        <taxon>Deinococci</taxon>
        <taxon>Deinococcales</taxon>
        <taxon>Deinococcaceae</taxon>
        <taxon>Deinococcus</taxon>
    </lineage>
</organism>
<keyword evidence="2" id="KW-1185">Reference proteome</keyword>